<keyword evidence="3" id="KW-1185">Reference proteome</keyword>
<evidence type="ECO:0000256" key="1">
    <source>
        <dbReference type="SAM" id="SignalP"/>
    </source>
</evidence>
<name>A0A154BRS8_ANASB</name>
<organism evidence="2 3">
    <name type="scientific">Anaerosporomusa subterranea</name>
    <dbReference type="NCBI Taxonomy" id="1794912"/>
    <lineage>
        <taxon>Bacteria</taxon>
        <taxon>Bacillati</taxon>
        <taxon>Bacillota</taxon>
        <taxon>Negativicutes</taxon>
        <taxon>Acetonemataceae</taxon>
        <taxon>Anaerosporomusa</taxon>
    </lineage>
</organism>
<feature type="signal peptide" evidence="1">
    <location>
        <begin position="1"/>
        <end position="29"/>
    </location>
</feature>
<protein>
    <submittedName>
        <fullName evidence="2">Uncharacterized protein</fullName>
    </submittedName>
</protein>
<evidence type="ECO:0000313" key="3">
    <source>
        <dbReference type="Proteomes" id="UP000076268"/>
    </source>
</evidence>
<comment type="caution">
    <text evidence="2">The sequence shown here is derived from an EMBL/GenBank/DDBJ whole genome shotgun (WGS) entry which is preliminary data.</text>
</comment>
<dbReference type="OrthoDB" id="1681760at2"/>
<sequence length="271" mass="29709">MVRYCLRKFLSGVILIAFLFLSGNPSATASQFTKKLDNDTKIMPPGFIVATWSEIPKFKKGTVVTLNMYGEVLEGTLADDVNLPYETGTTQNVVKPTAMSYAPPPILFMPTYVDPMPKNRLLPFKGGTKVIFNDRGEAINGTLNGSDHNIVLNATNHIGVSGGEISFHQNGIPARCTLADNSYFRPVGWSQILTENITDITAYSGFIEFMAGKPVLLNEKGEVIKGTLNKDTKLRSLRTFLIGNFEIETKAFEAGTEVEFDEKGIAAKVSK</sequence>
<dbReference type="Proteomes" id="UP000076268">
    <property type="component" value="Unassembled WGS sequence"/>
</dbReference>
<dbReference type="AlphaFoldDB" id="A0A154BRS8"/>
<evidence type="ECO:0000313" key="2">
    <source>
        <dbReference type="EMBL" id="KYZ76656.1"/>
    </source>
</evidence>
<accession>A0A154BRS8</accession>
<dbReference type="EMBL" id="LSGP01000017">
    <property type="protein sequence ID" value="KYZ76656.1"/>
    <property type="molecule type" value="Genomic_DNA"/>
</dbReference>
<keyword evidence="1" id="KW-0732">Signal</keyword>
<proteinExistence type="predicted"/>
<dbReference type="RefSeq" id="WP_066242498.1">
    <property type="nucleotide sequence ID" value="NZ_LSGP01000017.1"/>
</dbReference>
<feature type="chain" id="PRO_5007594948" evidence="1">
    <location>
        <begin position="30"/>
        <end position="271"/>
    </location>
</feature>
<reference evidence="2 3" key="1">
    <citation type="submission" date="2016-02" db="EMBL/GenBank/DDBJ databases">
        <title>Anaerosporomusa subterraneum gen. nov., sp. nov., a spore-forming obligate anaerobe isolated from saprolite.</title>
        <authorList>
            <person name="Choi J.K."/>
            <person name="Shah M."/>
            <person name="Yee N."/>
        </authorList>
    </citation>
    <scope>NUCLEOTIDE SEQUENCE [LARGE SCALE GENOMIC DNA]</scope>
    <source>
        <strain evidence="2 3">RU4</strain>
    </source>
</reference>
<gene>
    <name evidence="2" type="ORF">AXX12_09555</name>
</gene>